<accession>A0A919XP49</accession>
<gene>
    <name evidence="1" type="ORF">J2TS6_48490</name>
</gene>
<proteinExistence type="predicted"/>
<name>A0A919XP49_9BACL</name>
<organism evidence="1 2">
    <name type="scientific">Paenibacillus albilobatus</name>
    <dbReference type="NCBI Taxonomy" id="2716884"/>
    <lineage>
        <taxon>Bacteria</taxon>
        <taxon>Bacillati</taxon>
        <taxon>Bacillota</taxon>
        <taxon>Bacilli</taxon>
        <taxon>Bacillales</taxon>
        <taxon>Paenibacillaceae</taxon>
        <taxon>Paenibacillus</taxon>
    </lineage>
</organism>
<evidence type="ECO:0000313" key="1">
    <source>
        <dbReference type="EMBL" id="GIO33708.1"/>
    </source>
</evidence>
<keyword evidence="2" id="KW-1185">Reference proteome</keyword>
<dbReference type="AlphaFoldDB" id="A0A919XP49"/>
<dbReference type="RefSeq" id="WP_160044733.1">
    <property type="nucleotide sequence ID" value="NZ_BORQ01000007.1"/>
</dbReference>
<sequence length="52" mass="5928">MSEINTVSAEVVEHYNNLHRFLDSGLIDPAVEDFVRMEIAAIERDTGIKPRK</sequence>
<dbReference type="EMBL" id="BORQ01000007">
    <property type="protein sequence ID" value="GIO33708.1"/>
    <property type="molecule type" value="Genomic_DNA"/>
</dbReference>
<evidence type="ECO:0000313" key="2">
    <source>
        <dbReference type="Proteomes" id="UP000679779"/>
    </source>
</evidence>
<protein>
    <submittedName>
        <fullName evidence="1">Uncharacterized protein</fullName>
    </submittedName>
</protein>
<reference evidence="1" key="1">
    <citation type="submission" date="2021-03" db="EMBL/GenBank/DDBJ databases">
        <title>Antimicrobial resistance genes in bacteria isolated from Japanese honey, and their potential for conferring macrolide and lincosamide resistance in the American foulbrood pathogen Paenibacillus larvae.</title>
        <authorList>
            <person name="Okamoto M."/>
            <person name="Kumagai M."/>
            <person name="Kanamori H."/>
            <person name="Takamatsu D."/>
        </authorList>
    </citation>
    <scope>NUCLEOTIDE SEQUENCE</scope>
    <source>
        <strain evidence="1">J2TS6</strain>
    </source>
</reference>
<comment type="caution">
    <text evidence="1">The sequence shown here is derived from an EMBL/GenBank/DDBJ whole genome shotgun (WGS) entry which is preliminary data.</text>
</comment>
<dbReference type="Proteomes" id="UP000679779">
    <property type="component" value="Unassembled WGS sequence"/>
</dbReference>